<gene>
    <name evidence="1" type="ORF">GCM10009559_59380</name>
</gene>
<comment type="caution">
    <text evidence="1">The sequence shown here is derived from an EMBL/GenBank/DDBJ whole genome shotgun (WGS) entry which is preliminary data.</text>
</comment>
<name>A0ABN1N8U1_9PSEU</name>
<proteinExistence type="predicted"/>
<accession>A0ABN1N8U1</accession>
<dbReference type="Proteomes" id="UP001499967">
    <property type="component" value="Unassembled WGS sequence"/>
</dbReference>
<sequence>MPFYGTPPTPPCLATRETVGSSHVDWAAVRDIYDAHQRPAIQTVFVEPTQLDSCHGCPDTQGTPNDAEAEIAYRHAGSAWTYRIPVARCCAGAQLAQLLTYPQPLTELRIEIPIPLLPATAAV</sequence>
<protein>
    <submittedName>
        <fullName evidence="1">Uncharacterized protein</fullName>
    </submittedName>
</protein>
<evidence type="ECO:0000313" key="2">
    <source>
        <dbReference type="Proteomes" id="UP001499967"/>
    </source>
</evidence>
<reference evidence="1 2" key="1">
    <citation type="journal article" date="2019" name="Int. J. Syst. Evol. Microbiol.">
        <title>The Global Catalogue of Microorganisms (GCM) 10K type strain sequencing project: providing services to taxonomists for standard genome sequencing and annotation.</title>
        <authorList>
            <consortium name="The Broad Institute Genomics Platform"/>
            <consortium name="The Broad Institute Genome Sequencing Center for Infectious Disease"/>
            <person name="Wu L."/>
            <person name="Ma J."/>
        </authorList>
    </citation>
    <scope>NUCLEOTIDE SEQUENCE [LARGE SCALE GENOMIC DNA]</scope>
    <source>
        <strain evidence="1 2">JCM 11117</strain>
    </source>
</reference>
<organism evidence="1 2">
    <name type="scientific">Pseudonocardia zijingensis</name>
    <dbReference type="NCBI Taxonomy" id="153376"/>
    <lineage>
        <taxon>Bacteria</taxon>
        <taxon>Bacillati</taxon>
        <taxon>Actinomycetota</taxon>
        <taxon>Actinomycetes</taxon>
        <taxon>Pseudonocardiales</taxon>
        <taxon>Pseudonocardiaceae</taxon>
        <taxon>Pseudonocardia</taxon>
    </lineage>
</organism>
<dbReference type="EMBL" id="BAAAHP010000187">
    <property type="protein sequence ID" value="GAA0897902.1"/>
    <property type="molecule type" value="Genomic_DNA"/>
</dbReference>
<keyword evidence="2" id="KW-1185">Reference proteome</keyword>
<evidence type="ECO:0000313" key="1">
    <source>
        <dbReference type="EMBL" id="GAA0897902.1"/>
    </source>
</evidence>